<name>A0A5B9MP07_9BACT</name>
<dbReference type="SUPFAM" id="SSF49899">
    <property type="entry name" value="Concanavalin A-like lectins/glucanases"/>
    <property type="match status" value="1"/>
</dbReference>
<feature type="chain" id="PRO_5023010595" evidence="1">
    <location>
        <begin position="22"/>
        <end position="1048"/>
    </location>
</feature>
<dbReference type="PANTHER" id="PTHR35889:SF3">
    <property type="entry name" value="F-BOX DOMAIN-CONTAINING PROTEIN"/>
    <property type="match status" value="1"/>
</dbReference>
<feature type="domain" description="DUF1549" evidence="2">
    <location>
        <begin position="137"/>
        <end position="347"/>
    </location>
</feature>
<evidence type="ECO:0000313" key="6">
    <source>
        <dbReference type="Proteomes" id="UP000321353"/>
    </source>
</evidence>
<dbReference type="InterPro" id="IPR011429">
    <property type="entry name" value="Cyt_c_Planctomycete-type"/>
</dbReference>
<dbReference type="RefSeq" id="WP_147870452.1">
    <property type="nucleotide sequence ID" value="NZ_CP036264.1"/>
</dbReference>
<feature type="signal peptide" evidence="1">
    <location>
        <begin position="1"/>
        <end position="21"/>
    </location>
</feature>
<dbReference type="SUPFAM" id="SSF46626">
    <property type="entry name" value="Cytochrome c"/>
    <property type="match status" value="1"/>
</dbReference>
<dbReference type="PANTHER" id="PTHR35889">
    <property type="entry name" value="CYCLOINULO-OLIGOSACCHARIDE FRUCTANOTRANSFERASE-RELATED"/>
    <property type="match status" value="1"/>
</dbReference>
<dbReference type="EMBL" id="CP036264">
    <property type="protein sequence ID" value="QEG01366.1"/>
    <property type="molecule type" value="Genomic_DNA"/>
</dbReference>
<proteinExistence type="predicted"/>
<evidence type="ECO:0000313" key="5">
    <source>
        <dbReference type="EMBL" id="QEG01366.1"/>
    </source>
</evidence>
<feature type="domain" description="Cytochrome C Planctomycete-type" evidence="4">
    <location>
        <begin position="38"/>
        <end position="94"/>
    </location>
</feature>
<feature type="domain" description="DUF1553" evidence="3">
    <location>
        <begin position="736"/>
        <end position="992"/>
    </location>
</feature>
<dbReference type="InterPro" id="IPR013320">
    <property type="entry name" value="ConA-like_dom_sf"/>
</dbReference>
<evidence type="ECO:0000259" key="2">
    <source>
        <dbReference type="Pfam" id="PF07583"/>
    </source>
</evidence>
<dbReference type="InterPro" id="IPR011444">
    <property type="entry name" value="DUF1549"/>
</dbReference>
<dbReference type="Pfam" id="PF07587">
    <property type="entry name" value="PSD1"/>
    <property type="match status" value="1"/>
</dbReference>
<dbReference type="AlphaFoldDB" id="A0A5B9MP07"/>
<dbReference type="InterPro" id="IPR036909">
    <property type="entry name" value="Cyt_c-like_dom_sf"/>
</dbReference>
<evidence type="ECO:0000259" key="3">
    <source>
        <dbReference type="Pfam" id="PF07587"/>
    </source>
</evidence>
<evidence type="ECO:0000256" key="1">
    <source>
        <dbReference type="SAM" id="SignalP"/>
    </source>
</evidence>
<protein>
    <submittedName>
        <fullName evidence="5">Planctomycete cytochrome C</fullName>
    </submittedName>
</protein>
<dbReference type="Gene3D" id="2.60.120.200">
    <property type="match status" value="1"/>
</dbReference>
<keyword evidence="6" id="KW-1185">Reference proteome</keyword>
<evidence type="ECO:0000259" key="4">
    <source>
        <dbReference type="Pfam" id="PF07635"/>
    </source>
</evidence>
<dbReference type="Pfam" id="PF07583">
    <property type="entry name" value="PSCyt2"/>
    <property type="match status" value="1"/>
</dbReference>
<dbReference type="KEGG" id="smam:Mal15_54420"/>
<sequence length="1048" mass="117074" precursor="true">MKTTLSIPLVVLLITLGSATAAEIDFNRDIRPILSDNCFLCHGPAESTRAADLRLDDREAAIDSGLLVPGEPDDSEVIARVFSEDADMLMPPPDSNKHLSDRQRELLRQWVAEGATYQEHWAFVPPQKVSGVDTANPVDHFIGKRLREHGLTFSPQADPRTLIRRVSLDLTGMAPTPLQVDEFIADVDSYGIDLAYETLVDRLLASADYGERMTLAWLDAARYGDTSVMHADGPRDMWPWRDWVINAYNSNMPFDQFTIEQIAGDLIPGATIDQKVASGFNRNHATSDEGGAFAEELRVEYVVDRVQTTSTVWLALTMECAQCHDHKYDPISQKEYYQFYAYFNNTADPGMQTRQGNQAPVVDVYDPLQTERLAELHAAIESKQKELETYKIDAEPQFIAWAEQETAKYNDAETAKEQLAGIAHWFPLDESDGAQLKNETTGAIAVLEKGKFESGDRDGNRTLKLNGQTQFACSENPPQLESDQPFTMAAWIKYDGKSGGAVFSRMDVANNYRGYDMWIQGANIGTHIIHSWSDNAVKVVSKDALKKNTWQHVVITYDGSQKAAGVKIYLDGKLSDNKVEADTLGGTLQTEVPFKIGSRSDGANWKGEVDDIRIYSFALSESEVPLAKDDVIGGILATAAEDRGESQWAALRNVYFTSKDDRYQTLNRSLAAATKQHADLAAQKTTSMIMTDNPQDKMRMTYVLDRGQYDSPKKETPILPGVPAALPPLAEDAPPNRLGLAHWLIAPDHPLTARVAVNRYWTMLFGNGLVRSVSDFGAQGAPPTHPQLLDWLAVDFVQSGWDVKRMLRRLVLSRTYRQSSRQENEHAEKDPENLLLARSPRFRLQGEFIRDQALAVSGLLTRQVGGPGVKPYQPVNIWNEVSLNGGLRYSQDKGESLYRKSMYTYWKRSAPMPNMMIFDAPSREKCVVNRARTNTPLQALVTLNDPQFVEAARALAERLIRSESDASGRIDLAYRLTTARPATERETTLLMRILDDQRQRFAANPETANQFLSVGDLSRDDSIDAIEHAAWTVIAQMILNLDETLTRG</sequence>
<dbReference type="Pfam" id="PF07635">
    <property type="entry name" value="PSCyt1"/>
    <property type="match status" value="1"/>
</dbReference>
<keyword evidence="1" id="KW-0732">Signal</keyword>
<reference evidence="5 6" key="1">
    <citation type="submission" date="2019-02" db="EMBL/GenBank/DDBJ databases">
        <title>Planctomycetal bacteria perform biofilm scaping via a novel small molecule.</title>
        <authorList>
            <person name="Jeske O."/>
            <person name="Boedeker C."/>
            <person name="Wiegand S."/>
            <person name="Breitling P."/>
            <person name="Kallscheuer N."/>
            <person name="Jogler M."/>
            <person name="Rohde M."/>
            <person name="Petersen J."/>
            <person name="Medema M.H."/>
            <person name="Surup F."/>
            <person name="Jogler C."/>
        </authorList>
    </citation>
    <scope>NUCLEOTIDE SEQUENCE [LARGE SCALE GENOMIC DNA]</scope>
    <source>
        <strain evidence="5 6">Mal15</strain>
    </source>
</reference>
<accession>A0A5B9MP07</accession>
<dbReference type="Pfam" id="PF13385">
    <property type="entry name" value="Laminin_G_3"/>
    <property type="match status" value="1"/>
</dbReference>
<dbReference type="InterPro" id="IPR022655">
    <property type="entry name" value="DUF1553"/>
</dbReference>
<organism evidence="5 6">
    <name type="scientific">Stieleria maiorica</name>
    <dbReference type="NCBI Taxonomy" id="2795974"/>
    <lineage>
        <taxon>Bacteria</taxon>
        <taxon>Pseudomonadati</taxon>
        <taxon>Planctomycetota</taxon>
        <taxon>Planctomycetia</taxon>
        <taxon>Pirellulales</taxon>
        <taxon>Pirellulaceae</taxon>
        <taxon>Stieleria</taxon>
    </lineage>
</organism>
<dbReference type="GO" id="GO:0020037">
    <property type="term" value="F:heme binding"/>
    <property type="evidence" value="ECO:0007669"/>
    <property type="project" value="InterPro"/>
</dbReference>
<gene>
    <name evidence="5" type="ORF">Mal15_54420</name>
</gene>
<dbReference type="Proteomes" id="UP000321353">
    <property type="component" value="Chromosome"/>
</dbReference>
<dbReference type="GO" id="GO:0009055">
    <property type="term" value="F:electron transfer activity"/>
    <property type="evidence" value="ECO:0007669"/>
    <property type="project" value="InterPro"/>
</dbReference>